<name>A0AAE0N618_9PEZI</name>
<feature type="repeat" description="ANK" evidence="3">
    <location>
        <begin position="601"/>
        <end position="623"/>
    </location>
</feature>
<feature type="repeat" description="ANK" evidence="3">
    <location>
        <begin position="497"/>
        <end position="529"/>
    </location>
</feature>
<dbReference type="Pfam" id="PF00023">
    <property type="entry name" value="Ank"/>
    <property type="match status" value="1"/>
</dbReference>
<accession>A0AAE0N618</accession>
<protein>
    <submittedName>
        <fullName evidence="4">Ankyrin repeat-containing domain protein</fullName>
    </submittedName>
</protein>
<dbReference type="SMART" id="SM00248">
    <property type="entry name" value="ANK"/>
    <property type="match status" value="6"/>
</dbReference>
<dbReference type="PANTHER" id="PTHR24173">
    <property type="entry name" value="ANKYRIN REPEAT CONTAINING"/>
    <property type="match status" value="1"/>
</dbReference>
<dbReference type="SUPFAM" id="SSF48403">
    <property type="entry name" value="Ankyrin repeat"/>
    <property type="match status" value="1"/>
</dbReference>
<reference evidence="4" key="1">
    <citation type="journal article" date="2023" name="Mol. Phylogenet. Evol.">
        <title>Genome-scale phylogeny and comparative genomics of the fungal order Sordariales.</title>
        <authorList>
            <person name="Hensen N."/>
            <person name="Bonometti L."/>
            <person name="Westerberg I."/>
            <person name="Brannstrom I.O."/>
            <person name="Guillou S."/>
            <person name="Cros-Aarteil S."/>
            <person name="Calhoun S."/>
            <person name="Haridas S."/>
            <person name="Kuo A."/>
            <person name="Mondo S."/>
            <person name="Pangilinan J."/>
            <person name="Riley R."/>
            <person name="LaButti K."/>
            <person name="Andreopoulos B."/>
            <person name="Lipzen A."/>
            <person name="Chen C."/>
            <person name="Yan M."/>
            <person name="Daum C."/>
            <person name="Ng V."/>
            <person name="Clum A."/>
            <person name="Steindorff A."/>
            <person name="Ohm R.A."/>
            <person name="Martin F."/>
            <person name="Silar P."/>
            <person name="Natvig D.O."/>
            <person name="Lalanne C."/>
            <person name="Gautier V."/>
            <person name="Ament-Velasquez S.L."/>
            <person name="Kruys A."/>
            <person name="Hutchinson M.I."/>
            <person name="Powell A.J."/>
            <person name="Barry K."/>
            <person name="Miller A.N."/>
            <person name="Grigoriev I.V."/>
            <person name="Debuchy R."/>
            <person name="Gladieux P."/>
            <person name="Hiltunen Thoren M."/>
            <person name="Johannesson H."/>
        </authorList>
    </citation>
    <scope>NUCLEOTIDE SEQUENCE</scope>
    <source>
        <strain evidence="4">CBS 958.72</strain>
    </source>
</reference>
<dbReference type="Pfam" id="PF12796">
    <property type="entry name" value="Ank_2"/>
    <property type="match status" value="1"/>
</dbReference>
<dbReference type="PANTHER" id="PTHR24173:SF74">
    <property type="entry name" value="ANKYRIN REPEAT DOMAIN-CONTAINING PROTEIN 16"/>
    <property type="match status" value="1"/>
</dbReference>
<evidence type="ECO:0000313" key="5">
    <source>
        <dbReference type="Proteomes" id="UP001287356"/>
    </source>
</evidence>
<dbReference type="PROSITE" id="PS50297">
    <property type="entry name" value="ANK_REP_REGION"/>
    <property type="match status" value="2"/>
</dbReference>
<keyword evidence="5" id="KW-1185">Reference proteome</keyword>
<gene>
    <name evidence="4" type="ORF">B0T24DRAFT_322735</name>
</gene>
<dbReference type="Proteomes" id="UP001287356">
    <property type="component" value="Unassembled WGS sequence"/>
</dbReference>
<dbReference type="Gene3D" id="1.25.40.20">
    <property type="entry name" value="Ankyrin repeat-containing domain"/>
    <property type="match status" value="2"/>
</dbReference>
<comment type="caution">
    <text evidence="4">The sequence shown here is derived from an EMBL/GenBank/DDBJ whole genome shotgun (WGS) entry which is preliminary data.</text>
</comment>
<organism evidence="4 5">
    <name type="scientific">Lasiosphaeria ovina</name>
    <dbReference type="NCBI Taxonomy" id="92902"/>
    <lineage>
        <taxon>Eukaryota</taxon>
        <taxon>Fungi</taxon>
        <taxon>Dikarya</taxon>
        <taxon>Ascomycota</taxon>
        <taxon>Pezizomycotina</taxon>
        <taxon>Sordariomycetes</taxon>
        <taxon>Sordariomycetidae</taxon>
        <taxon>Sordariales</taxon>
        <taxon>Lasiosphaeriaceae</taxon>
        <taxon>Lasiosphaeria</taxon>
    </lineage>
</organism>
<dbReference type="PROSITE" id="PS50088">
    <property type="entry name" value="ANK_REPEAT"/>
    <property type="match status" value="2"/>
</dbReference>
<dbReference type="EMBL" id="JAULSN010000005">
    <property type="protein sequence ID" value="KAK3371503.1"/>
    <property type="molecule type" value="Genomic_DNA"/>
</dbReference>
<keyword evidence="1" id="KW-0677">Repeat</keyword>
<dbReference type="InterPro" id="IPR036770">
    <property type="entry name" value="Ankyrin_rpt-contain_sf"/>
</dbReference>
<evidence type="ECO:0000256" key="2">
    <source>
        <dbReference type="ARBA" id="ARBA00023043"/>
    </source>
</evidence>
<evidence type="ECO:0000256" key="1">
    <source>
        <dbReference type="ARBA" id="ARBA00022737"/>
    </source>
</evidence>
<proteinExistence type="predicted"/>
<dbReference type="InterPro" id="IPR002110">
    <property type="entry name" value="Ankyrin_rpt"/>
</dbReference>
<evidence type="ECO:0000313" key="4">
    <source>
        <dbReference type="EMBL" id="KAK3371503.1"/>
    </source>
</evidence>
<keyword evidence="2 3" id="KW-0040">ANK repeat</keyword>
<evidence type="ECO:0000256" key="3">
    <source>
        <dbReference type="PROSITE-ProRule" id="PRU00023"/>
    </source>
</evidence>
<reference evidence="4" key="2">
    <citation type="submission" date="2023-06" db="EMBL/GenBank/DDBJ databases">
        <authorList>
            <consortium name="Lawrence Berkeley National Laboratory"/>
            <person name="Haridas S."/>
            <person name="Hensen N."/>
            <person name="Bonometti L."/>
            <person name="Westerberg I."/>
            <person name="Brannstrom I.O."/>
            <person name="Guillou S."/>
            <person name="Cros-Aarteil S."/>
            <person name="Calhoun S."/>
            <person name="Kuo A."/>
            <person name="Mondo S."/>
            <person name="Pangilinan J."/>
            <person name="Riley R."/>
            <person name="Labutti K."/>
            <person name="Andreopoulos B."/>
            <person name="Lipzen A."/>
            <person name="Chen C."/>
            <person name="Yanf M."/>
            <person name="Daum C."/>
            <person name="Ng V."/>
            <person name="Clum A."/>
            <person name="Steindorff A."/>
            <person name="Ohm R."/>
            <person name="Martin F."/>
            <person name="Silar P."/>
            <person name="Natvig D."/>
            <person name="Lalanne C."/>
            <person name="Gautier V."/>
            <person name="Ament-Velasquez S.L."/>
            <person name="Kruys A."/>
            <person name="Hutchinson M.I."/>
            <person name="Powell A.J."/>
            <person name="Barry K."/>
            <person name="Miller A.N."/>
            <person name="Grigoriev I.V."/>
            <person name="Debuchy R."/>
            <person name="Gladieux P."/>
            <person name="Thoren M.H."/>
            <person name="Johannesson H."/>
        </authorList>
    </citation>
    <scope>NUCLEOTIDE SEQUENCE</scope>
    <source>
        <strain evidence="4">CBS 958.72</strain>
    </source>
</reference>
<sequence length="733" mass="81909">MDELVLCIQCVLFGSRPFRPDELRFAVEIGDDVNSPCEPCDPAHMTPENLRKFVLDVSKGLVETTQSKEPTVQFIHESVRDFLLKDGGMSKLLRTEESLEGHAHETLKMICLRQLSTDVKLFPVGVRRPIPDFKTWTRSRDEGLKMYPLLRYAVESIFFHANLAQNLGFCQLAFINAFDKYNWYKRAKQLNCTSANQLEIDTYRSSVPHLLYSLAEHGAPDLVRIHPERPEHLQIIGGWFSYPLLAALYSGHHSTARAFLNLPSIPEKTTAKGGLANPDAGLSLRKRDFRKTRSLLAILCESGDADILRAVLDSGHFKPISDDEATSLDCLHSASSEAVVDVLAEFNVAIGAPHPPRAGDHNTFQQFEPLEEEIQVPTRITLPHLTRILEPSPDLATSRPWGWSPSLLVYASKRGFEQIARLCLRYNDDRSRLQALESAATGQINQKGRLSIIKALLEAGVSTKSLPLADMIGLPHNEEVAATLLSLPSLDLDIMAGGMTPLHWEIQKERKNYVKLLLSAGADPMLRTWRGETALVLAVKTGGFPLPDQILKSSKCDLRARDNYGRTILFWCAIVADDAAIITAASLASRTGIDPNARDRSGRTVLMQAVRSGNPELVKILLSSKTIEPDIACRDSTPLRLAVEICCFQNCRELWRIARYLLFTGKVDPRASGRSLSPLDLARKYGLCDMVALMERFDASKPPHWKENLTALQWTGARTGWVARPRPLVRWYI</sequence>
<dbReference type="AlphaFoldDB" id="A0AAE0N618"/>